<keyword evidence="6 8" id="KW-0560">Oxidoreductase</keyword>
<dbReference type="PRINTS" id="PR00458">
    <property type="entry name" value="PEROXIDASE"/>
</dbReference>
<dbReference type="EMBL" id="ML213592">
    <property type="protein sequence ID" value="TFK42386.1"/>
    <property type="molecule type" value="Genomic_DNA"/>
</dbReference>
<keyword evidence="4" id="KW-0349">Heme</keyword>
<evidence type="ECO:0000256" key="3">
    <source>
        <dbReference type="ARBA" id="ARBA00022559"/>
    </source>
</evidence>
<accession>A0A5C3MDA7</accession>
<dbReference type="Proteomes" id="UP000308652">
    <property type="component" value="Unassembled WGS sequence"/>
</dbReference>
<dbReference type="SUPFAM" id="SSF48113">
    <property type="entry name" value="Heme-dependent peroxidases"/>
    <property type="match status" value="1"/>
</dbReference>
<dbReference type="GO" id="GO:0004601">
    <property type="term" value="F:peroxidase activity"/>
    <property type="evidence" value="ECO:0007669"/>
    <property type="project" value="UniProtKB-KW"/>
</dbReference>
<keyword evidence="3 8" id="KW-0575">Peroxidase</keyword>
<dbReference type="Gene3D" id="1.10.520.10">
    <property type="match status" value="1"/>
</dbReference>
<dbReference type="GO" id="GO:0000302">
    <property type="term" value="P:response to reactive oxygen species"/>
    <property type="evidence" value="ECO:0007669"/>
    <property type="project" value="TreeGrafter"/>
</dbReference>
<evidence type="ECO:0000259" key="10">
    <source>
        <dbReference type="PROSITE" id="PS50873"/>
    </source>
</evidence>
<name>A0A5C3MDA7_9AGAR</name>
<dbReference type="GO" id="GO:0034599">
    <property type="term" value="P:cellular response to oxidative stress"/>
    <property type="evidence" value="ECO:0007669"/>
    <property type="project" value="InterPro"/>
</dbReference>
<feature type="signal peptide" evidence="8">
    <location>
        <begin position="1"/>
        <end position="23"/>
    </location>
</feature>
<dbReference type="InterPro" id="IPR002016">
    <property type="entry name" value="Haem_peroxidase"/>
</dbReference>
<evidence type="ECO:0000256" key="1">
    <source>
        <dbReference type="ARBA" id="ARBA00003917"/>
    </source>
</evidence>
<dbReference type="AlphaFoldDB" id="A0A5C3MDA7"/>
<dbReference type="PANTHER" id="PTHR31356:SF53">
    <property type="entry name" value="HEME PEROXIDASE"/>
    <property type="match status" value="1"/>
</dbReference>
<keyword evidence="9" id="KW-0472">Membrane</keyword>
<keyword evidence="9" id="KW-0812">Transmembrane</keyword>
<dbReference type="PROSITE" id="PS50873">
    <property type="entry name" value="PEROXIDASE_4"/>
    <property type="match status" value="1"/>
</dbReference>
<proteinExistence type="inferred from homology"/>
<dbReference type="InterPro" id="IPR044831">
    <property type="entry name" value="Ccp1-like"/>
</dbReference>
<gene>
    <name evidence="11" type="ORF">BDQ12DRAFT_623472</name>
</gene>
<evidence type="ECO:0000256" key="5">
    <source>
        <dbReference type="ARBA" id="ARBA00022723"/>
    </source>
</evidence>
<feature type="transmembrane region" description="Helical" evidence="9">
    <location>
        <begin position="585"/>
        <end position="607"/>
    </location>
</feature>
<evidence type="ECO:0000313" key="11">
    <source>
        <dbReference type="EMBL" id="TFK42386.1"/>
    </source>
</evidence>
<evidence type="ECO:0000256" key="6">
    <source>
        <dbReference type="ARBA" id="ARBA00023002"/>
    </source>
</evidence>
<evidence type="ECO:0000256" key="4">
    <source>
        <dbReference type="ARBA" id="ARBA00022617"/>
    </source>
</evidence>
<evidence type="ECO:0000313" key="12">
    <source>
        <dbReference type="Proteomes" id="UP000308652"/>
    </source>
</evidence>
<dbReference type="GO" id="GO:0042744">
    <property type="term" value="P:hydrogen peroxide catabolic process"/>
    <property type="evidence" value="ECO:0007669"/>
    <property type="project" value="TreeGrafter"/>
</dbReference>
<dbReference type="STRING" id="68775.A0A5C3MDA7"/>
<dbReference type="InterPro" id="IPR010255">
    <property type="entry name" value="Haem_peroxidase_sf"/>
</dbReference>
<comment type="function">
    <text evidence="1">Destroys radicals which are normally produced within the cells and which are toxic to biological systems.</text>
</comment>
<dbReference type="GO" id="GO:0046872">
    <property type="term" value="F:metal ion binding"/>
    <property type="evidence" value="ECO:0007669"/>
    <property type="project" value="UniProtKB-UniRule"/>
</dbReference>
<protein>
    <recommendedName>
        <fullName evidence="8">Peroxidase</fullName>
        <ecNumber evidence="8">1.11.1.-</ecNumber>
    </recommendedName>
</protein>
<keyword evidence="5" id="KW-0479">Metal-binding</keyword>
<dbReference type="EC" id="1.11.1.-" evidence="8"/>
<dbReference type="PANTHER" id="PTHR31356">
    <property type="entry name" value="THYLAKOID LUMENAL 29 KDA PROTEIN, CHLOROPLASTIC-RELATED"/>
    <property type="match status" value="1"/>
</dbReference>
<keyword evidence="12" id="KW-1185">Reference proteome</keyword>
<dbReference type="Pfam" id="PF00141">
    <property type="entry name" value="peroxidase"/>
    <property type="match status" value="1"/>
</dbReference>
<dbReference type="PRINTS" id="PR00459">
    <property type="entry name" value="ASPEROXIDASE"/>
</dbReference>
<dbReference type="GO" id="GO:0020037">
    <property type="term" value="F:heme binding"/>
    <property type="evidence" value="ECO:0007669"/>
    <property type="project" value="UniProtKB-UniRule"/>
</dbReference>
<evidence type="ECO:0000256" key="2">
    <source>
        <dbReference type="ARBA" id="ARBA00005997"/>
    </source>
</evidence>
<evidence type="ECO:0000256" key="8">
    <source>
        <dbReference type="RuleBase" id="RU363051"/>
    </source>
</evidence>
<keyword evidence="8" id="KW-0732">Signal</keyword>
<keyword evidence="9" id="KW-1133">Transmembrane helix</keyword>
<dbReference type="OrthoDB" id="5985073at2759"/>
<dbReference type="InterPro" id="IPR002207">
    <property type="entry name" value="Peroxidase_I"/>
</dbReference>
<reference evidence="11 12" key="1">
    <citation type="journal article" date="2019" name="Nat. Ecol. Evol.">
        <title>Megaphylogeny resolves global patterns of mushroom evolution.</title>
        <authorList>
            <person name="Varga T."/>
            <person name="Krizsan K."/>
            <person name="Foldi C."/>
            <person name="Dima B."/>
            <person name="Sanchez-Garcia M."/>
            <person name="Sanchez-Ramirez S."/>
            <person name="Szollosi G.J."/>
            <person name="Szarkandi J.G."/>
            <person name="Papp V."/>
            <person name="Albert L."/>
            <person name="Andreopoulos W."/>
            <person name="Angelini C."/>
            <person name="Antonin V."/>
            <person name="Barry K.W."/>
            <person name="Bougher N.L."/>
            <person name="Buchanan P."/>
            <person name="Buyck B."/>
            <person name="Bense V."/>
            <person name="Catcheside P."/>
            <person name="Chovatia M."/>
            <person name="Cooper J."/>
            <person name="Damon W."/>
            <person name="Desjardin D."/>
            <person name="Finy P."/>
            <person name="Geml J."/>
            <person name="Haridas S."/>
            <person name="Hughes K."/>
            <person name="Justo A."/>
            <person name="Karasinski D."/>
            <person name="Kautmanova I."/>
            <person name="Kiss B."/>
            <person name="Kocsube S."/>
            <person name="Kotiranta H."/>
            <person name="LaButti K.M."/>
            <person name="Lechner B.E."/>
            <person name="Liimatainen K."/>
            <person name="Lipzen A."/>
            <person name="Lukacs Z."/>
            <person name="Mihaltcheva S."/>
            <person name="Morgado L.N."/>
            <person name="Niskanen T."/>
            <person name="Noordeloos M.E."/>
            <person name="Ohm R.A."/>
            <person name="Ortiz-Santana B."/>
            <person name="Ovrebo C."/>
            <person name="Racz N."/>
            <person name="Riley R."/>
            <person name="Savchenko A."/>
            <person name="Shiryaev A."/>
            <person name="Soop K."/>
            <person name="Spirin V."/>
            <person name="Szebenyi C."/>
            <person name="Tomsovsky M."/>
            <person name="Tulloss R.E."/>
            <person name="Uehling J."/>
            <person name="Grigoriev I.V."/>
            <person name="Vagvolgyi C."/>
            <person name="Papp T."/>
            <person name="Martin F.M."/>
            <person name="Miettinen O."/>
            <person name="Hibbett D.S."/>
            <person name="Nagy L.G."/>
        </authorList>
    </citation>
    <scope>NUCLEOTIDE SEQUENCE [LARGE SCALE GENOMIC DNA]</scope>
    <source>
        <strain evidence="11 12">CBS 166.37</strain>
    </source>
</reference>
<sequence>MPRRSSLPSQILALCISTSSILGYQWPSPQYDALEGFLYEGRRFDGSNMASIQHPCKKRSGTQASIGAEWLRLAYHDTATHNAAEGTGGLDGSIAFELDRSENIGSGMNASLQDFVSFSSKYVSRSDVIAAATVFAVASCGGPLIPFRGGRIDALSAGSMGVPEPQQDLATHTEIFRRQGFTQEEMITLVACGHTLGGVRSNDFPAIVRPSDDSTTPNFEVFDTTSVFDNTVVLHYLDGTTSNPLVVEVNQTLRSDLRIFSSDNNRTMQSLASPDAFASSCQDMLERMLNMVPKGVTLTEEITLLHAKVSNAQLTLEKEVLVFKVSLRLTQAINTTVSDNRTVKLLWCDRRGSNRECLGHTNTALPAAQNQDEPQISPVTSRLGYYFVNYQFAVPIDSSASISMFWFEVDEHDGTTASIHDNEGTGYKIAQDNVLYAPTLSSATFQRGEDSVKTYHIVAAIRNGATPSHVYLNAFDSAMPGYAAPLNTSVNLKLNNTITPIQGYSFYSGVVQDLGLQLTVDLQSVVDGVTYMEDYLQTFFLNTDIPFTPSTTVQTTIAAMPGTTSNIATIPSSSSGTIPDRAMDFWTLAMYLVIFTISMGTMLSCSLPSL</sequence>
<feature type="domain" description="Plant heme peroxidase family profile" evidence="10">
    <location>
        <begin position="108"/>
        <end position="310"/>
    </location>
</feature>
<evidence type="ECO:0000256" key="7">
    <source>
        <dbReference type="ARBA" id="ARBA00023004"/>
    </source>
</evidence>
<evidence type="ECO:0000256" key="9">
    <source>
        <dbReference type="SAM" id="Phobius"/>
    </source>
</evidence>
<organism evidence="11 12">
    <name type="scientific">Crucibulum laeve</name>
    <dbReference type="NCBI Taxonomy" id="68775"/>
    <lineage>
        <taxon>Eukaryota</taxon>
        <taxon>Fungi</taxon>
        <taxon>Dikarya</taxon>
        <taxon>Basidiomycota</taxon>
        <taxon>Agaricomycotina</taxon>
        <taxon>Agaricomycetes</taxon>
        <taxon>Agaricomycetidae</taxon>
        <taxon>Agaricales</taxon>
        <taxon>Agaricineae</taxon>
        <taxon>Nidulariaceae</taxon>
        <taxon>Crucibulum</taxon>
    </lineage>
</organism>
<dbReference type="Gene3D" id="1.10.420.10">
    <property type="entry name" value="Peroxidase, domain 2"/>
    <property type="match status" value="1"/>
</dbReference>
<feature type="chain" id="PRO_5023128791" description="Peroxidase" evidence="8">
    <location>
        <begin position="24"/>
        <end position="610"/>
    </location>
</feature>
<keyword evidence="7" id="KW-0408">Iron</keyword>
<comment type="similarity">
    <text evidence="2">Belongs to the peroxidase family. Cytochrome c peroxidase subfamily.</text>
</comment>